<keyword evidence="3" id="KW-1185">Reference proteome</keyword>
<feature type="domain" description="THIF-type NAD/FAD binding fold" evidence="1">
    <location>
        <begin position="11"/>
        <end position="223"/>
    </location>
</feature>
<dbReference type="CDD" id="cd00755">
    <property type="entry name" value="YgdL_like"/>
    <property type="match status" value="1"/>
</dbReference>
<dbReference type="Proteomes" id="UP001065549">
    <property type="component" value="Unassembled WGS sequence"/>
</dbReference>
<dbReference type="SUPFAM" id="SSF69572">
    <property type="entry name" value="Activating enzymes of the ubiquitin-like proteins"/>
    <property type="match status" value="1"/>
</dbReference>
<dbReference type="InterPro" id="IPR000594">
    <property type="entry name" value="ThiF_NAD_FAD-bd"/>
</dbReference>
<evidence type="ECO:0000313" key="3">
    <source>
        <dbReference type="Proteomes" id="UP001065549"/>
    </source>
</evidence>
<comment type="caution">
    <text evidence="2">The sequence shown here is derived from an EMBL/GenBank/DDBJ whole genome shotgun (WGS) entry which is preliminary data.</text>
</comment>
<organism evidence="2 3">
    <name type="scientific">Hominibacterium faecale</name>
    <dbReference type="NCBI Taxonomy" id="2839743"/>
    <lineage>
        <taxon>Bacteria</taxon>
        <taxon>Bacillati</taxon>
        <taxon>Bacillota</taxon>
        <taxon>Clostridia</taxon>
        <taxon>Peptostreptococcales</taxon>
        <taxon>Anaerovoracaceae</taxon>
        <taxon>Hominibacterium</taxon>
    </lineage>
</organism>
<proteinExistence type="predicted"/>
<evidence type="ECO:0000259" key="1">
    <source>
        <dbReference type="Pfam" id="PF00899"/>
    </source>
</evidence>
<dbReference type="Gene3D" id="3.40.50.720">
    <property type="entry name" value="NAD(P)-binding Rossmann-like Domain"/>
    <property type="match status" value="1"/>
</dbReference>
<protein>
    <submittedName>
        <fullName evidence="2">tRNA threonylcarbamoyladenosine dehydratase</fullName>
    </submittedName>
</protein>
<dbReference type="GO" id="GO:0008641">
    <property type="term" value="F:ubiquitin-like modifier activating enzyme activity"/>
    <property type="evidence" value="ECO:0007669"/>
    <property type="project" value="InterPro"/>
</dbReference>
<accession>A0A9J6QU94</accession>
<dbReference type="InterPro" id="IPR035985">
    <property type="entry name" value="Ubiquitin-activating_enz"/>
</dbReference>
<name>A0A9J6QU94_9FIRM</name>
<reference evidence="2" key="1">
    <citation type="submission" date="2022-09" db="EMBL/GenBank/DDBJ databases">
        <title>Culturomic study of gut microbiota in children with autism spectrum disorder.</title>
        <authorList>
            <person name="Efimov B.A."/>
            <person name="Chaplin A.V."/>
            <person name="Sokolova S.R."/>
            <person name="Pikina A.P."/>
            <person name="Korzhanova M."/>
            <person name="Belova V."/>
            <person name="Korostin D."/>
        </authorList>
    </citation>
    <scope>NUCLEOTIDE SEQUENCE</scope>
    <source>
        <strain evidence="2">ASD5510</strain>
    </source>
</reference>
<dbReference type="EMBL" id="JAOSHN010000003">
    <property type="protein sequence ID" value="MCU7378319.1"/>
    <property type="molecule type" value="Genomic_DNA"/>
</dbReference>
<gene>
    <name evidence="2" type="ORF">OBO34_08115</name>
</gene>
<sequence>MNDRFTRTKLILGQDGIDKLQNSRVAVFGIGGVGGFAAEALARAGIGAIDLIDKDKVDVTNINRQIIAAESTVGRDKVEVMKERILDIGPEIRVTAHKCFFLPSTEFDFTRFDYVVDAIDTVTAKLDLIVRARKAKVPVISSMGTGNKLDPTRFEVTTIDKTSVCPLAKVMRRELRRRGILDLKVVYSREEPAEQAERGVPASVSFVPPAAGLILAGEVVKDLIKW</sequence>
<dbReference type="GO" id="GO:0061503">
    <property type="term" value="F:tRNA threonylcarbamoyladenosine dehydratase"/>
    <property type="evidence" value="ECO:0007669"/>
    <property type="project" value="TreeGrafter"/>
</dbReference>
<dbReference type="PANTHER" id="PTHR43267">
    <property type="entry name" value="TRNA THREONYLCARBAMOYLADENOSINE DEHYDRATASE"/>
    <property type="match status" value="1"/>
</dbReference>
<dbReference type="PANTHER" id="PTHR43267:SF1">
    <property type="entry name" value="TRNA THREONYLCARBAMOYLADENOSINE DEHYDRATASE"/>
    <property type="match status" value="1"/>
</dbReference>
<dbReference type="RefSeq" id="WP_148395975.1">
    <property type="nucleotide sequence ID" value="NZ_JAJAGH010000008.1"/>
</dbReference>
<dbReference type="GO" id="GO:0061504">
    <property type="term" value="P:cyclic threonylcarbamoyladenosine biosynthetic process"/>
    <property type="evidence" value="ECO:0007669"/>
    <property type="project" value="TreeGrafter"/>
</dbReference>
<evidence type="ECO:0000313" key="2">
    <source>
        <dbReference type="EMBL" id="MCU7378319.1"/>
    </source>
</evidence>
<dbReference type="InterPro" id="IPR045886">
    <property type="entry name" value="ThiF/MoeB/HesA"/>
</dbReference>
<dbReference type="AlphaFoldDB" id="A0A9J6QU94"/>
<dbReference type="Pfam" id="PF00899">
    <property type="entry name" value="ThiF"/>
    <property type="match status" value="1"/>
</dbReference>